<dbReference type="AlphaFoldDB" id="A0A1V4SWN6"/>
<comment type="similarity">
    <text evidence="6">Belongs to the TVP38/TMEM64 family.</text>
</comment>
<evidence type="ECO:0000313" key="9">
    <source>
        <dbReference type="Proteomes" id="UP000191448"/>
    </source>
</evidence>
<feature type="transmembrane region" description="Helical" evidence="6">
    <location>
        <begin position="197"/>
        <end position="215"/>
    </location>
</feature>
<comment type="subcellular location">
    <subcellularLocation>
        <location evidence="1 6">Cell membrane</location>
        <topology evidence="1 6">Multi-pass membrane protein</topology>
    </subcellularLocation>
</comment>
<dbReference type="PANTHER" id="PTHR12677:SF49">
    <property type="entry name" value="TVP38_TMEM64 FAMILY MEMBRANE PROTEIN"/>
    <property type="match status" value="1"/>
</dbReference>
<keyword evidence="3 6" id="KW-0812">Transmembrane</keyword>
<comment type="caution">
    <text evidence="8">The sequence shown here is derived from an EMBL/GenBank/DDBJ whole genome shotgun (WGS) entry which is preliminary data.</text>
</comment>
<evidence type="ECO:0000256" key="6">
    <source>
        <dbReference type="RuleBase" id="RU366058"/>
    </source>
</evidence>
<dbReference type="PANTHER" id="PTHR12677">
    <property type="entry name" value="GOLGI APPARATUS MEMBRANE PROTEIN TVP38-RELATED"/>
    <property type="match status" value="1"/>
</dbReference>
<evidence type="ECO:0000256" key="4">
    <source>
        <dbReference type="ARBA" id="ARBA00022989"/>
    </source>
</evidence>
<proteinExistence type="inferred from homology"/>
<feature type="domain" description="VTT" evidence="7">
    <location>
        <begin position="71"/>
        <end position="187"/>
    </location>
</feature>
<feature type="transmembrane region" description="Helical" evidence="6">
    <location>
        <begin position="55"/>
        <end position="78"/>
    </location>
</feature>
<name>A0A1V4SWN6_9CLOT</name>
<comment type="caution">
    <text evidence="6">Lacks conserved residue(s) required for the propagation of feature annotation.</text>
</comment>
<sequence length="222" mass="25357">MIGREKNKYIKLKFCIFLVLIGLALFVLFENRHAIMNIKIEQVLNFIEQRGTFSALIYLGIYVIKPFFLIIPTNIIAIAGGMMFGPVKGFILTMIGFFITGTIAFFISRLLGRDFVEGLLGKRMLRLDENLEHNGFKILFLLRLPPILPYDPLSYACGFTKVSYRSFIIASLLGVMPETICYSILGKNFDKPFSPEFIIPIIILIIGLLFSKKIMNKRKKID</sequence>
<evidence type="ECO:0000256" key="5">
    <source>
        <dbReference type="ARBA" id="ARBA00023136"/>
    </source>
</evidence>
<keyword evidence="2 6" id="KW-1003">Cell membrane</keyword>
<gene>
    <name evidence="8" type="primary">ydjZ_2</name>
    <name evidence="8" type="ORF">CLTHE_15990</name>
</gene>
<evidence type="ECO:0000256" key="1">
    <source>
        <dbReference type="ARBA" id="ARBA00004651"/>
    </source>
</evidence>
<dbReference type="InterPro" id="IPR032816">
    <property type="entry name" value="VTT_dom"/>
</dbReference>
<dbReference type="InterPro" id="IPR015414">
    <property type="entry name" value="TMEM64"/>
</dbReference>
<dbReference type="GO" id="GO:0005886">
    <property type="term" value="C:plasma membrane"/>
    <property type="evidence" value="ECO:0007669"/>
    <property type="project" value="UniProtKB-SubCell"/>
</dbReference>
<dbReference type="EMBL" id="LTAY01000037">
    <property type="protein sequence ID" value="OPX48027.1"/>
    <property type="molecule type" value="Genomic_DNA"/>
</dbReference>
<feature type="transmembrane region" description="Helical" evidence="6">
    <location>
        <begin position="90"/>
        <end position="111"/>
    </location>
</feature>
<dbReference type="RefSeq" id="WP_080022775.1">
    <property type="nucleotide sequence ID" value="NZ_LTAY01000037.1"/>
</dbReference>
<evidence type="ECO:0000256" key="3">
    <source>
        <dbReference type="ARBA" id="ARBA00022692"/>
    </source>
</evidence>
<feature type="transmembrane region" description="Helical" evidence="6">
    <location>
        <begin position="12"/>
        <end position="29"/>
    </location>
</feature>
<reference evidence="8 9" key="1">
    <citation type="submission" date="2016-02" db="EMBL/GenBank/DDBJ databases">
        <title>Genome sequence of Clostridium thermobutyricum DSM 4928.</title>
        <authorList>
            <person name="Poehlein A."/>
            <person name="Daniel R."/>
        </authorList>
    </citation>
    <scope>NUCLEOTIDE SEQUENCE [LARGE SCALE GENOMIC DNA]</scope>
    <source>
        <strain evidence="8 9">DSM 4928</strain>
    </source>
</reference>
<evidence type="ECO:0000256" key="2">
    <source>
        <dbReference type="ARBA" id="ARBA00022475"/>
    </source>
</evidence>
<dbReference type="OrthoDB" id="9812980at2"/>
<dbReference type="Pfam" id="PF09335">
    <property type="entry name" value="VTT_dom"/>
    <property type="match status" value="1"/>
</dbReference>
<protein>
    <recommendedName>
        <fullName evidence="6">TVP38/TMEM64 family membrane protein</fullName>
    </recommendedName>
</protein>
<dbReference type="Proteomes" id="UP000191448">
    <property type="component" value="Unassembled WGS sequence"/>
</dbReference>
<organism evidence="8 9">
    <name type="scientific">Clostridium thermobutyricum DSM 4928</name>
    <dbReference type="NCBI Taxonomy" id="1121339"/>
    <lineage>
        <taxon>Bacteria</taxon>
        <taxon>Bacillati</taxon>
        <taxon>Bacillota</taxon>
        <taxon>Clostridia</taxon>
        <taxon>Eubacteriales</taxon>
        <taxon>Clostridiaceae</taxon>
        <taxon>Clostridium</taxon>
    </lineage>
</organism>
<keyword evidence="5 6" id="KW-0472">Membrane</keyword>
<evidence type="ECO:0000313" key="8">
    <source>
        <dbReference type="EMBL" id="OPX48027.1"/>
    </source>
</evidence>
<evidence type="ECO:0000259" key="7">
    <source>
        <dbReference type="Pfam" id="PF09335"/>
    </source>
</evidence>
<accession>A0A1V4SWN6</accession>
<keyword evidence="4 6" id="KW-1133">Transmembrane helix</keyword>